<protein>
    <recommendedName>
        <fullName evidence="5">Acetyltransferase</fullName>
        <ecNumber evidence="5">2.3.1.-</ecNumber>
    </recommendedName>
</protein>
<dbReference type="AlphaFoldDB" id="A0A4U8Q1E2"/>
<accession>A0A4U8Q1E2</accession>
<dbReference type="InterPro" id="IPR024688">
    <property type="entry name" value="Mac_dom"/>
</dbReference>
<dbReference type="EC" id="2.3.1.-" evidence="5"/>
<evidence type="ECO:0000313" key="8">
    <source>
        <dbReference type="Proteomes" id="UP000306509"/>
    </source>
</evidence>
<dbReference type="GO" id="GO:0008870">
    <property type="term" value="F:galactoside O-acetyltransferase activity"/>
    <property type="evidence" value="ECO:0007669"/>
    <property type="project" value="TreeGrafter"/>
</dbReference>
<evidence type="ECO:0000256" key="5">
    <source>
        <dbReference type="RuleBase" id="RU367021"/>
    </source>
</evidence>
<dbReference type="PANTHER" id="PTHR43017:SF1">
    <property type="entry name" value="ACETYLTRANSFERASE YJL218W-RELATED"/>
    <property type="match status" value="1"/>
</dbReference>
<feature type="domain" description="Maltose/galactoside acetyltransferase" evidence="6">
    <location>
        <begin position="4"/>
        <end position="59"/>
    </location>
</feature>
<evidence type="ECO:0000259" key="6">
    <source>
        <dbReference type="SMART" id="SM01266"/>
    </source>
</evidence>
<reference evidence="7 8" key="1">
    <citation type="journal article" date="2019" name="Anaerobe">
        <title>Detection of Robinsoniella peoriensis in multiple bone samples of a trauma patient.</title>
        <authorList>
            <person name="Schrottner P."/>
            <person name="Hartwich K."/>
            <person name="Bunk B."/>
            <person name="Schober I."/>
            <person name="Helbig S."/>
            <person name="Rudolph W.W."/>
            <person name="Gunzer F."/>
        </authorList>
    </citation>
    <scope>NUCLEOTIDE SEQUENCE [LARGE SCALE GENOMIC DNA]</scope>
    <source>
        <strain evidence="7 8">DSM 106044</strain>
    </source>
</reference>
<sequence length="194" mass="21084">MTEREKAAAGILYDAQNDEEVTANRVKCQNLCYEYNQIPHGDIQAREAFIPKIVHKIGKNFVVEQPFRCDMGFNIEIGDDFLSNYNLIILDGAKVEIGNHVMIAPNCGIYAAGHPFDAQLRGSGLEYAWPVKIGDNVWIGGHVCILGGVTIGEGTVIAAGSVVTKDIPPNVLAGGNPCRVIREISPADDDKYRG</sequence>
<dbReference type="InterPro" id="IPR018357">
    <property type="entry name" value="Hexapep_transf_CS"/>
</dbReference>
<dbReference type="CDD" id="cd03357">
    <property type="entry name" value="LbH_MAT_GAT"/>
    <property type="match status" value="1"/>
</dbReference>
<gene>
    <name evidence="7" type="ORF">DSM106044_04634</name>
</gene>
<dbReference type="InterPro" id="IPR011004">
    <property type="entry name" value="Trimer_LpxA-like_sf"/>
</dbReference>
<keyword evidence="8" id="KW-1185">Reference proteome</keyword>
<dbReference type="Pfam" id="PF12464">
    <property type="entry name" value="Mac"/>
    <property type="match status" value="1"/>
</dbReference>
<evidence type="ECO:0000313" key="7">
    <source>
        <dbReference type="EMBL" id="TLC98524.1"/>
    </source>
</evidence>
<dbReference type="PROSITE" id="PS00101">
    <property type="entry name" value="HEXAPEP_TRANSFERASES"/>
    <property type="match status" value="1"/>
</dbReference>
<name>A0A4U8Q1E2_9FIRM</name>
<dbReference type="SMART" id="SM01266">
    <property type="entry name" value="Mac"/>
    <property type="match status" value="1"/>
</dbReference>
<organism evidence="7 8">
    <name type="scientific">Robinsoniella peoriensis</name>
    <dbReference type="NCBI Taxonomy" id="180332"/>
    <lineage>
        <taxon>Bacteria</taxon>
        <taxon>Bacillati</taxon>
        <taxon>Bacillota</taxon>
        <taxon>Clostridia</taxon>
        <taxon>Lachnospirales</taxon>
        <taxon>Lachnospiraceae</taxon>
        <taxon>Robinsoniella</taxon>
    </lineage>
</organism>
<dbReference type="FunFam" id="2.160.10.10:FF:000008">
    <property type="entry name" value="Maltose O-acetyltransferase"/>
    <property type="match status" value="1"/>
</dbReference>
<evidence type="ECO:0000256" key="1">
    <source>
        <dbReference type="ARBA" id="ARBA00007274"/>
    </source>
</evidence>
<evidence type="ECO:0000256" key="4">
    <source>
        <dbReference type="ARBA" id="ARBA00023315"/>
    </source>
</evidence>
<dbReference type="PANTHER" id="PTHR43017">
    <property type="entry name" value="GALACTOSIDE O-ACETYLTRANSFERASE"/>
    <property type="match status" value="1"/>
</dbReference>
<comment type="similarity">
    <text evidence="1 5">Belongs to the transferase hexapeptide repeat family.</text>
</comment>
<dbReference type="InterPro" id="IPR001451">
    <property type="entry name" value="Hexapep"/>
</dbReference>
<proteinExistence type="inferred from homology"/>
<dbReference type="InterPro" id="IPR039369">
    <property type="entry name" value="LacA-like"/>
</dbReference>
<dbReference type="Proteomes" id="UP000306509">
    <property type="component" value="Unassembled WGS sequence"/>
</dbReference>
<dbReference type="RefSeq" id="WP_027291913.1">
    <property type="nucleotide sequence ID" value="NZ_CABMJZ010000068.1"/>
</dbReference>
<keyword evidence="4 5" id="KW-0012">Acyltransferase</keyword>
<comment type="caution">
    <text evidence="7">The sequence shown here is derived from an EMBL/GenBank/DDBJ whole genome shotgun (WGS) entry which is preliminary data.</text>
</comment>
<dbReference type="EMBL" id="QGQD01000092">
    <property type="protein sequence ID" value="TLC98524.1"/>
    <property type="molecule type" value="Genomic_DNA"/>
</dbReference>
<keyword evidence="3" id="KW-0677">Repeat</keyword>
<evidence type="ECO:0000256" key="2">
    <source>
        <dbReference type="ARBA" id="ARBA00022679"/>
    </source>
</evidence>
<keyword evidence="2 5" id="KW-0808">Transferase</keyword>
<dbReference type="Pfam" id="PF00132">
    <property type="entry name" value="Hexapep"/>
    <property type="match status" value="1"/>
</dbReference>
<dbReference type="Gene3D" id="2.160.10.10">
    <property type="entry name" value="Hexapeptide repeat proteins"/>
    <property type="match status" value="1"/>
</dbReference>
<dbReference type="SUPFAM" id="SSF51161">
    <property type="entry name" value="Trimeric LpxA-like enzymes"/>
    <property type="match status" value="1"/>
</dbReference>
<dbReference type="OrthoDB" id="9801697at2"/>
<evidence type="ECO:0000256" key="3">
    <source>
        <dbReference type="ARBA" id="ARBA00022737"/>
    </source>
</evidence>